<dbReference type="GO" id="GO:0003684">
    <property type="term" value="F:damaged DNA binding"/>
    <property type="evidence" value="ECO:0007669"/>
    <property type="project" value="InterPro"/>
</dbReference>
<dbReference type="InterPro" id="IPR043502">
    <property type="entry name" value="DNA/RNA_pol_sf"/>
</dbReference>
<dbReference type="GO" id="GO:0009432">
    <property type="term" value="P:SOS response"/>
    <property type="evidence" value="ECO:0007669"/>
    <property type="project" value="TreeGrafter"/>
</dbReference>
<sequence length="417" mass="47374">MKPGAALSWLFLDLNSYFASVEQQINPALRGKPVVVVPMMTDYTCAIAASYEAKAYGIKTGTGIAEAKKLCPRLHCVLARHDQYVRYHHRIVDEFVRHTPLNKVWSIDEMSSRLPTGKRTLQAATDLAHALREGIWENVGHYINGSIGIAPNSFLAKVATDMKKPNGLVILQHEDMHERLFTLDLIDLPGINTRMLERLRQAGITSVEKLWHISPKHARMIWGSVNGERFWYNLHGYDVPDQPTNPGMIGHSRILDPELRPVDKARQVARRLTLKAATRLRRMGFYATRCHLSVRLADGPRWSGEMQLHPAQDNFTFVHSLDAMWDIMRTEERPVKIKKISVTLHGLRKPEDITLDFFHTETIQGKRQQSLSLLMDDINEKYGAETLRLGISPRTQAGYLGTKIAFSRVPDLAEFAE</sequence>
<evidence type="ECO:0000259" key="2">
    <source>
        <dbReference type="PROSITE" id="PS50173"/>
    </source>
</evidence>
<dbReference type="InterPro" id="IPR050116">
    <property type="entry name" value="DNA_polymerase-Y"/>
</dbReference>
<accession>A0A7T5R433</accession>
<dbReference type="InterPro" id="IPR043128">
    <property type="entry name" value="Rev_trsase/Diguanyl_cyclase"/>
</dbReference>
<dbReference type="Pfam" id="PF11799">
    <property type="entry name" value="IMS_C"/>
    <property type="match status" value="1"/>
</dbReference>
<dbReference type="InterPro" id="IPR017961">
    <property type="entry name" value="DNA_pol_Y-fam_little_finger"/>
</dbReference>
<name>A0A7T5R433_9BACT</name>
<dbReference type="GO" id="GO:0003887">
    <property type="term" value="F:DNA-directed DNA polymerase activity"/>
    <property type="evidence" value="ECO:0007669"/>
    <property type="project" value="TreeGrafter"/>
</dbReference>
<dbReference type="AlphaFoldDB" id="A0A7T5R433"/>
<dbReference type="CDD" id="cd00424">
    <property type="entry name" value="PolY"/>
    <property type="match status" value="1"/>
</dbReference>
<organism evidence="3 4">
    <name type="scientific">Micavibrio aeruginosavorus</name>
    <dbReference type="NCBI Taxonomy" id="349221"/>
    <lineage>
        <taxon>Bacteria</taxon>
        <taxon>Pseudomonadati</taxon>
        <taxon>Bdellovibrionota</taxon>
        <taxon>Bdellovibrionia</taxon>
        <taxon>Bdellovibrionales</taxon>
        <taxon>Pseudobdellovibrionaceae</taxon>
        <taxon>Micavibrio</taxon>
    </lineage>
</organism>
<dbReference type="Pfam" id="PF00817">
    <property type="entry name" value="IMS"/>
    <property type="match status" value="1"/>
</dbReference>
<dbReference type="GO" id="GO:0005829">
    <property type="term" value="C:cytosol"/>
    <property type="evidence" value="ECO:0007669"/>
    <property type="project" value="TreeGrafter"/>
</dbReference>
<dbReference type="EMBL" id="CP066681">
    <property type="protein sequence ID" value="QQG37183.1"/>
    <property type="molecule type" value="Genomic_DNA"/>
</dbReference>
<dbReference type="GO" id="GO:0042276">
    <property type="term" value="P:error-prone translesion synthesis"/>
    <property type="evidence" value="ECO:0007669"/>
    <property type="project" value="TreeGrafter"/>
</dbReference>
<evidence type="ECO:0000313" key="3">
    <source>
        <dbReference type="EMBL" id="QQG37183.1"/>
    </source>
</evidence>
<comment type="similarity">
    <text evidence="1">Belongs to the DNA polymerase type-Y family.</text>
</comment>
<dbReference type="Gene3D" id="3.30.70.270">
    <property type="match status" value="1"/>
</dbReference>
<evidence type="ECO:0000256" key="1">
    <source>
        <dbReference type="ARBA" id="ARBA00010945"/>
    </source>
</evidence>
<dbReference type="Gene3D" id="1.10.150.20">
    <property type="entry name" value="5' to 3' exonuclease, C-terminal subdomain"/>
    <property type="match status" value="1"/>
</dbReference>
<dbReference type="Gene3D" id="3.40.1170.60">
    <property type="match status" value="1"/>
</dbReference>
<dbReference type="PROSITE" id="PS50173">
    <property type="entry name" value="UMUC"/>
    <property type="match status" value="1"/>
</dbReference>
<evidence type="ECO:0000313" key="4">
    <source>
        <dbReference type="Proteomes" id="UP000595362"/>
    </source>
</evidence>
<dbReference type="InterPro" id="IPR001126">
    <property type="entry name" value="UmuC"/>
</dbReference>
<proteinExistence type="inferred from homology"/>
<dbReference type="PANTHER" id="PTHR11076">
    <property type="entry name" value="DNA REPAIR POLYMERASE UMUC / TRANSFERASE FAMILY MEMBER"/>
    <property type="match status" value="1"/>
</dbReference>
<reference evidence="3 4" key="1">
    <citation type="submission" date="2020-07" db="EMBL/GenBank/DDBJ databases">
        <title>Huge and variable diversity of episymbiotic CPR bacteria and DPANN archaea in groundwater ecosystems.</title>
        <authorList>
            <person name="He C.Y."/>
            <person name="Keren R."/>
            <person name="Whittaker M."/>
            <person name="Farag I.F."/>
            <person name="Doudna J."/>
            <person name="Cate J.H.D."/>
            <person name="Banfield J.F."/>
        </authorList>
    </citation>
    <scope>NUCLEOTIDE SEQUENCE [LARGE SCALE GENOMIC DNA]</scope>
    <source>
        <strain evidence="3">NC_groundwater_70_Ag_B-0.1um_54_66</strain>
    </source>
</reference>
<feature type="domain" description="UmuC" evidence="2">
    <location>
        <begin position="9"/>
        <end position="192"/>
    </location>
</feature>
<dbReference type="GO" id="GO:0006281">
    <property type="term" value="P:DNA repair"/>
    <property type="evidence" value="ECO:0007669"/>
    <property type="project" value="InterPro"/>
</dbReference>
<dbReference type="SUPFAM" id="SSF56672">
    <property type="entry name" value="DNA/RNA polymerases"/>
    <property type="match status" value="1"/>
</dbReference>
<gene>
    <name evidence="3" type="ORF">HYS17_05320</name>
</gene>
<dbReference type="PANTHER" id="PTHR11076:SF34">
    <property type="entry name" value="PROTEIN UMUC"/>
    <property type="match status" value="1"/>
</dbReference>
<dbReference type="Proteomes" id="UP000595362">
    <property type="component" value="Chromosome"/>
</dbReference>
<protein>
    <submittedName>
        <fullName evidence="3">ImpB/mucB/samB family protein</fullName>
    </submittedName>
</protein>